<dbReference type="Gene3D" id="1.10.150.170">
    <property type="entry name" value="Putative methyltransferase TM0872, insert domain"/>
    <property type="match status" value="1"/>
</dbReference>
<name>A0AAX3B9I9_9MOLU</name>
<feature type="binding site" evidence="7">
    <location>
        <position position="58"/>
    </location>
    <ligand>
        <name>S-adenosyl-L-methionine</name>
        <dbReference type="ChEBI" id="CHEBI:59789"/>
    </ligand>
</feature>
<feature type="binding site" evidence="7">
    <location>
        <position position="112"/>
    </location>
    <ligand>
        <name>S-adenosyl-L-methionine</name>
        <dbReference type="ChEBI" id="CHEBI:59789"/>
    </ligand>
</feature>
<comment type="subcellular location">
    <subcellularLocation>
        <location evidence="7">Cytoplasm</location>
    </subcellularLocation>
</comment>
<dbReference type="InterPro" id="IPR002903">
    <property type="entry name" value="RsmH"/>
</dbReference>
<reference evidence="8 9" key="1">
    <citation type="submission" date="2022-05" db="EMBL/GenBank/DDBJ databases">
        <title>'Parthenium hysterophorus' phyllody phytoplasma strain PR34.</title>
        <authorList>
            <person name="Kirdat K."/>
            <person name="Tiwarekar B."/>
            <person name="Yadav A."/>
        </authorList>
    </citation>
    <scope>NUCLEOTIDE SEQUENCE [LARGE SCALE GENOMIC DNA]</scope>
    <source>
        <strain evidence="8 9">PR34</strain>
    </source>
</reference>
<sequence>MRFRELLIKNHIPVMLREVVEYLNINSSGVYVDATLGAGGHSHAILNKLTSGTLYSFDQDIKAIKQCQQRFINYQNIFLINKNFSCLYDELLARKVNTINGIVFDLGLSSLQINDNTRGFSYLRNNFLDMRMNCSNPITAQYILNNYSLEELQKIFQIYGEEPKARMIAKEIIKNRPLYMTFDLVKITDKFKNFRNNRGHSAKRVFQALRIEVNQELKCLQLALEQSLKLLKKDGIILVISFNSLEDRVVKQFFKKNSSHDLVWSRLPVQNKDLPTPALRIINKKVMRPSYEEQEFNSCSHSAKLRIAIKNI</sequence>
<dbReference type="EMBL" id="CP097206">
    <property type="protein sequence ID" value="UQV27355.1"/>
    <property type="molecule type" value="Genomic_DNA"/>
</dbReference>
<evidence type="ECO:0000256" key="6">
    <source>
        <dbReference type="ARBA" id="ARBA00022691"/>
    </source>
</evidence>
<dbReference type="Pfam" id="PF01795">
    <property type="entry name" value="Methyltransf_5"/>
    <property type="match status" value="1"/>
</dbReference>
<keyword evidence="3 7" id="KW-0698">rRNA processing</keyword>
<feature type="binding site" evidence="7">
    <location>
        <position position="105"/>
    </location>
    <ligand>
        <name>S-adenosyl-L-methionine</name>
        <dbReference type="ChEBI" id="CHEBI:59789"/>
    </ligand>
</feature>
<dbReference type="InterPro" id="IPR023397">
    <property type="entry name" value="SAM-dep_MeTrfase_MraW_recog"/>
</dbReference>
<protein>
    <recommendedName>
        <fullName evidence="7">Ribosomal RNA small subunit methyltransferase H</fullName>
        <ecNumber evidence="7">2.1.1.199</ecNumber>
    </recommendedName>
    <alternativeName>
        <fullName evidence="7">16S rRNA m(4)C1402 methyltransferase</fullName>
    </alternativeName>
    <alternativeName>
        <fullName evidence="7">rRNA (cytosine-N(4)-)-methyltransferase RsmH</fullName>
    </alternativeName>
</protein>
<dbReference type="HAMAP" id="MF_01007">
    <property type="entry name" value="16SrRNA_methyltr_H"/>
    <property type="match status" value="1"/>
</dbReference>
<dbReference type="SUPFAM" id="SSF81799">
    <property type="entry name" value="Putative methyltransferase TM0872, insert domain"/>
    <property type="match status" value="1"/>
</dbReference>
<dbReference type="KEGG" id="pphy:H7686_0000845"/>
<proteinExistence type="inferred from homology"/>
<dbReference type="PANTHER" id="PTHR11265">
    <property type="entry name" value="S-ADENOSYL-METHYLTRANSFERASE MRAW"/>
    <property type="match status" value="1"/>
</dbReference>
<dbReference type="InterPro" id="IPR029063">
    <property type="entry name" value="SAM-dependent_MTases_sf"/>
</dbReference>
<dbReference type="PANTHER" id="PTHR11265:SF0">
    <property type="entry name" value="12S RRNA N4-METHYLCYTIDINE METHYLTRANSFERASE"/>
    <property type="match status" value="1"/>
</dbReference>
<keyword evidence="4 7" id="KW-0489">Methyltransferase</keyword>
<keyword evidence="5 7" id="KW-0808">Transferase</keyword>
<evidence type="ECO:0000313" key="8">
    <source>
        <dbReference type="EMBL" id="UQV27355.1"/>
    </source>
</evidence>
<evidence type="ECO:0000256" key="5">
    <source>
        <dbReference type="ARBA" id="ARBA00022679"/>
    </source>
</evidence>
<dbReference type="EC" id="2.1.1.199" evidence="7"/>
<dbReference type="PIRSF" id="PIRSF004486">
    <property type="entry name" value="MraW"/>
    <property type="match status" value="1"/>
</dbReference>
<dbReference type="RefSeq" id="WP_193621878.1">
    <property type="nucleotide sequence ID" value="NZ_JAOSJE010000003.1"/>
</dbReference>
<feature type="binding site" evidence="7">
    <location>
        <position position="84"/>
    </location>
    <ligand>
        <name>S-adenosyl-L-methionine</name>
        <dbReference type="ChEBI" id="CHEBI:59789"/>
    </ligand>
</feature>
<evidence type="ECO:0000313" key="9">
    <source>
        <dbReference type="Proteomes" id="UP000769022"/>
    </source>
</evidence>
<accession>A0AAX3B9I9</accession>
<comment type="catalytic activity">
    <reaction evidence="7">
        <text>cytidine(1402) in 16S rRNA + S-adenosyl-L-methionine = N(4)-methylcytidine(1402) in 16S rRNA + S-adenosyl-L-homocysteine + H(+)</text>
        <dbReference type="Rhea" id="RHEA:42928"/>
        <dbReference type="Rhea" id="RHEA-COMP:10286"/>
        <dbReference type="Rhea" id="RHEA-COMP:10287"/>
        <dbReference type="ChEBI" id="CHEBI:15378"/>
        <dbReference type="ChEBI" id="CHEBI:57856"/>
        <dbReference type="ChEBI" id="CHEBI:59789"/>
        <dbReference type="ChEBI" id="CHEBI:74506"/>
        <dbReference type="ChEBI" id="CHEBI:82748"/>
        <dbReference type="EC" id="2.1.1.199"/>
    </reaction>
</comment>
<evidence type="ECO:0000256" key="3">
    <source>
        <dbReference type="ARBA" id="ARBA00022552"/>
    </source>
</evidence>
<comment type="function">
    <text evidence="7">Specifically methylates the N4 position of cytidine in position 1402 (C1402) of 16S rRNA.</text>
</comment>
<dbReference type="SUPFAM" id="SSF53335">
    <property type="entry name" value="S-adenosyl-L-methionine-dependent methyltransferases"/>
    <property type="match status" value="1"/>
</dbReference>
<evidence type="ECO:0000256" key="1">
    <source>
        <dbReference type="ARBA" id="ARBA00010396"/>
    </source>
</evidence>
<dbReference type="AlphaFoldDB" id="A0AAX3B9I9"/>
<dbReference type="GO" id="GO:0005737">
    <property type="term" value="C:cytoplasm"/>
    <property type="evidence" value="ECO:0007669"/>
    <property type="project" value="UniProtKB-SubCell"/>
</dbReference>
<evidence type="ECO:0000256" key="7">
    <source>
        <dbReference type="HAMAP-Rule" id="MF_01007"/>
    </source>
</evidence>
<dbReference type="NCBIfam" id="TIGR00006">
    <property type="entry name" value="16S rRNA (cytosine(1402)-N(4))-methyltransferase RsmH"/>
    <property type="match status" value="1"/>
</dbReference>
<dbReference type="GO" id="GO:0070475">
    <property type="term" value="P:rRNA base methylation"/>
    <property type="evidence" value="ECO:0007669"/>
    <property type="project" value="UniProtKB-UniRule"/>
</dbReference>
<keyword evidence="6 7" id="KW-0949">S-adenosyl-L-methionine</keyword>
<comment type="similarity">
    <text evidence="1 7">Belongs to the methyltransferase superfamily. RsmH family.</text>
</comment>
<gene>
    <name evidence="7 8" type="primary">rsmH</name>
    <name evidence="8" type="ORF">H7686_0000845</name>
</gene>
<dbReference type="Proteomes" id="UP000769022">
    <property type="component" value="Chromosome"/>
</dbReference>
<dbReference type="Gene3D" id="3.40.50.150">
    <property type="entry name" value="Vaccinia Virus protein VP39"/>
    <property type="match status" value="1"/>
</dbReference>
<evidence type="ECO:0000256" key="2">
    <source>
        <dbReference type="ARBA" id="ARBA00022490"/>
    </source>
</evidence>
<feature type="binding site" evidence="7">
    <location>
        <begin position="39"/>
        <end position="41"/>
    </location>
    <ligand>
        <name>S-adenosyl-L-methionine</name>
        <dbReference type="ChEBI" id="CHEBI:59789"/>
    </ligand>
</feature>
<keyword evidence="2 7" id="KW-0963">Cytoplasm</keyword>
<organism evidence="8 9">
    <name type="scientific">Candidatus Phytoplasma asiaticum</name>
    <dbReference type="NCBI Taxonomy" id="2763338"/>
    <lineage>
        <taxon>Bacteria</taxon>
        <taxon>Bacillati</taxon>
        <taxon>Mycoplasmatota</taxon>
        <taxon>Mollicutes</taxon>
        <taxon>Acholeplasmatales</taxon>
        <taxon>Acholeplasmataceae</taxon>
        <taxon>Candidatus Phytoplasma</taxon>
        <taxon>16SrII (Peanut WB group)</taxon>
    </lineage>
</organism>
<keyword evidence="9" id="KW-1185">Reference proteome</keyword>
<dbReference type="GO" id="GO:0071424">
    <property type="term" value="F:rRNA (cytosine-N4-)-methyltransferase activity"/>
    <property type="evidence" value="ECO:0007669"/>
    <property type="project" value="UniProtKB-UniRule"/>
</dbReference>
<evidence type="ECO:0000256" key="4">
    <source>
        <dbReference type="ARBA" id="ARBA00022603"/>
    </source>
</evidence>